<dbReference type="OrthoDB" id="509124at2759"/>
<gene>
    <name evidence="1" type="ORF">K491DRAFT_612434</name>
</gene>
<accession>A0A6A6SME0</accession>
<dbReference type="SUPFAM" id="SSF55961">
    <property type="entry name" value="Bet v1-like"/>
    <property type="match status" value="1"/>
</dbReference>
<dbReference type="EMBL" id="MU004529">
    <property type="protein sequence ID" value="KAF2648642.1"/>
    <property type="molecule type" value="Genomic_DNA"/>
</dbReference>
<feature type="non-terminal residue" evidence="1">
    <location>
        <position position="1"/>
    </location>
</feature>
<dbReference type="Gene3D" id="3.30.530.20">
    <property type="match status" value="1"/>
</dbReference>
<organism evidence="1 2">
    <name type="scientific">Lophiostoma macrostomum CBS 122681</name>
    <dbReference type="NCBI Taxonomy" id="1314788"/>
    <lineage>
        <taxon>Eukaryota</taxon>
        <taxon>Fungi</taxon>
        <taxon>Dikarya</taxon>
        <taxon>Ascomycota</taxon>
        <taxon>Pezizomycotina</taxon>
        <taxon>Dothideomycetes</taxon>
        <taxon>Pleosporomycetidae</taxon>
        <taxon>Pleosporales</taxon>
        <taxon>Lophiostomataceae</taxon>
        <taxon>Lophiostoma</taxon>
    </lineage>
</organism>
<evidence type="ECO:0008006" key="3">
    <source>
        <dbReference type="Google" id="ProtNLM"/>
    </source>
</evidence>
<protein>
    <recommendedName>
        <fullName evidence="3">Bet v1-like protein</fullName>
    </recommendedName>
</protein>
<dbReference type="AlphaFoldDB" id="A0A6A6SME0"/>
<dbReference type="InterPro" id="IPR023393">
    <property type="entry name" value="START-like_dom_sf"/>
</dbReference>
<keyword evidence="2" id="KW-1185">Reference proteome</keyword>
<evidence type="ECO:0000313" key="1">
    <source>
        <dbReference type="EMBL" id="KAF2648642.1"/>
    </source>
</evidence>
<dbReference type="CDD" id="cd07822">
    <property type="entry name" value="SRPBCC_4"/>
    <property type="match status" value="1"/>
</dbReference>
<reference evidence="1" key="1">
    <citation type="journal article" date="2020" name="Stud. Mycol.">
        <title>101 Dothideomycetes genomes: a test case for predicting lifestyles and emergence of pathogens.</title>
        <authorList>
            <person name="Haridas S."/>
            <person name="Albert R."/>
            <person name="Binder M."/>
            <person name="Bloem J."/>
            <person name="Labutti K."/>
            <person name="Salamov A."/>
            <person name="Andreopoulos B."/>
            <person name="Baker S."/>
            <person name="Barry K."/>
            <person name="Bills G."/>
            <person name="Bluhm B."/>
            <person name="Cannon C."/>
            <person name="Castanera R."/>
            <person name="Culley D."/>
            <person name="Daum C."/>
            <person name="Ezra D."/>
            <person name="Gonzalez J."/>
            <person name="Henrissat B."/>
            <person name="Kuo A."/>
            <person name="Liang C."/>
            <person name="Lipzen A."/>
            <person name="Lutzoni F."/>
            <person name="Magnuson J."/>
            <person name="Mondo S."/>
            <person name="Nolan M."/>
            <person name="Ohm R."/>
            <person name="Pangilinan J."/>
            <person name="Park H.-J."/>
            <person name="Ramirez L."/>
            <person name="Alfaro M."/>
            <person name="Sun H."/>
            <person name="Tritt A."/>
            <person name="Yoshinaga Y."/>
            <person name="Zwiers L.-H."/>
            <person name="Turgeon B."/>
            <person name="Goodwin S."/>
            <person name="Spatafora J."/>
            <person name="Crous P."/>
            <person name="Grigoriev I."/>
        </authorList>
    </citation>
    <scope>NUCLEOTIDE SEQUENCE</scope>
    <source>
        <strain evidence="1">CBS 122681</strain>
    </source>
</reference>
<name>A0A6A6SME0_9PLEO</name>
<sequence>ILHVHSSIPTMAPAISIRTEVRIKAPVTEVWIKLIDTSTWPDWNSLVPRAEISDTPPDSNKTVLALGCRCHFTVMINGTNRPSTQKVTVFDVPEDGHPGPRIYRITWVIDDYPSILFRTERFNELEEVAGENGPECIYRTGEDQSGPLAYVVKMLFGKAVDQGIRAWPNELKTYIEQKEVSSESRQVE</sequence>
<evidence type="ECO:0000313" key="2">
    <source>
        <dbReference type="Proteomes" id="UP000799324"/>
    </source>
</evidence>
<dbReference type="Proteomes" id="UP000799324">
    <property type="component" value="Unassembled WGS sequence"/>
</dbReference>
<dbReference type="PANTHER" id="PTHR36166:SF1">
    <property type="entry name" value="SRPBCC DOMAIN-CONTAINING PROTEIN"/>
    <property type="match status" value="1"/>
</dbReference>
<proteinExistence type="predicted"/>
<dbReference type="PANTHER" id="PTHR36166">
    <property type="entry name" value="CHROMOSOME 9, WHOLE GENOME SHOTGUN SEQUENCE"/>
    <property type="match status" value="1"/>
</dbReference>